<feature type="domain" description="Acyltransferase 3" evidence="2">
    <location>
        <begin position="8"/>
        <end position="96"/>
    </location>
</feature>
<accession>A0A6G7CIH3</accession>
<dbReference type="Pfam" id="PF01757">
    <property type="entry name" value="Acyl_transf_3"/>
    <property type="match status" value="1"/>
</dbReference>
<sequence length="103" mass="12102">MKKQRNLNYDLIRLLGLLTIMIAHASPPGWLFQLRNFGTPLLVVGSGLTYALIFSSRSIDVKKFYSKRFKRLIIPAWIFLTFFFVFFLGVSELIDEKYLFNFK</sequence>
<reference evidence="3 4" key="1">
    <citation type="submission" date="2020-02" db="EMBL/GenBank/DDBJ databases">
        <title>A complete genome of a marine bacterium Vibrio sp. ZWAL4003 isolated from the mangrove sediment with the ability to degrade polysaccharides.</title>
        <authorList>
            <person name="Wu J."/>
            <person name="Qu W."/>
            <person name="Zeng R."/>
        </authorList>
    </citation>
    <scope>NUCLEOTIDE SEQUENCE [LARGE SCALE GENOMIC DNA]</scope>
    <source>
        <strain evidence="3 4">ZWAL4003</strain>
    </source>
</reference>
<name>A0A6G7CIH3_9VIBR</name>
<keyword evidence="4" id="KW-1185">Reference proteome</keyword>
<feature type="transmembrane region" description="Helical" evidence="1">
    <location>
        <begin position="12"/>
        <end position="31"/>
    </location>
</feature>
<dbReference type="InterPro" id="IPR002656">
    <property type="entry name" value="Acyl_transf_3_dom"/>
</dbReference>
<organism evidence="3 4">
    <name type="scientific">Vibrio ziniensis</name>
    <dbReference type="NCBI Taxonomy" id="2711221"/>
    <lineage>
        <taxon>Bacteria</taxon>
        <taxon>Pseudomonadati</taxon>
        <taxon>Pseudomonadota</taxon>
        <taxon>Gammaproteobacteria</taxon>
        <taxon>Vibrionales</taxon>
        <taxon>Vibrionaceae</taxon>
        <taxon>Vibrio</taxon>
    </lineage>
</organism>
<dbReference type="Proteomes" id="UP000503003">
    <property type="component" value="Chromosome 1"/>
</dbReference>
<keyword evidence="1" id="KW-1133">Transmembrane helix</keyword>
<dbReference type="RefSeq" id="WP_165311481.1">
    <property type="nucleotide sequence ID" value="NZ_CP049331.1"/>
</dbReference>
<proteinExistence type="predicted"/>
<keyword evidence="1" id="KW-0472">Membrane</keyword>
<evidence type="ECO:0000256" key="1">
    <source>
        <dbReference type="SAM" id="Phobius"/>
    </source>
</evidence>
<gene>
    <name evidence="3" type="ORF">G5S32_07840</name>
</gene>
<evidence type="ECO:0000313" key="4">
    <source>
        <dbReference type="Proteomes" id="UP000503003"/>
    </source>
</evidence>
<keyword evidence="1" id="KW-0812">Transmembrane</keyword>
<protein>
    <recommendedName>
        <fullName evidence="2">Acyltransferase 3 domain-containing protein</fullName>
    </recommendedName>
</protein>
<dbReference type="AlphaFoldDB" id="A0A6G7CIH3"/>
<dbReference type="EMBL" id="CP049331">
    <property type="protein sequence ID" value="QIH41902.1"/>
    <property type="molecule type" value="Genomic_DNA"/>
</dbReference>
<dbReference type="GO" id="GO:0016747">
    <property type="term" value="F:acyltransferase activity, transferring groups other than amino-acyl groups"/>
    <property type="evidence" value="ECO:0007669"/>
    <property type="project" value="InterPro"/>
</dbReference>
<feature type="transmembrane region" description="Helical" evidence="1">
    <location>
        <begin position="37"/>
        <end position="54"/>
    </location>
</feature>
<evidence type="ECO:0000259" key="2">
    <source>
        <dbReference type="Pfam" id="PF01757"/>
    </source>
</evidence>
<evidence type="ECO:0000313" key="3">
    <source>
        <dbReference type="EMBL" id="QIH41902.1"/>
    </source>
</evidence>
<feature type="transmembrane region" description="Helical" evidence="1">
    <location>
        <begin position="74"/>
        <end position="94"/>
    </location>
</feature>
<dbReference type="KEGG" id="vzi:G5S32_07840"/>